<dbReference type="Proteomes" id="UP001595616">
    <property type="component" value="Unassembled WGS sequence"/>
</dbReference>
<evidence type="ECO:0000256" key="7">
    <source>
        <dbReference type="ARBA" id="ARBA00022840"/>
    </source>
</evidence>
<evidence type="ECO:0000256" key="2">
    <source>
        <dbReference type="ARBA" id="ARBA00012438"/>
    </source>
</evidence>
<proteinExistence type="predicted"/>
<evidence type="ECO:0000256" key="3">
    <source>
        <dbReference type="ARBA" id="ARBA00022553"/>
    </source>
</evidence>
<dbReference type="SUPFAM" id="SSF81901">
    <property type="entry name" value="HCP-like"/>
    <property type="match status" value="1"/>
</dbReference>
<dbReference type="GO" id="GO:0016301">
    <property type="term" value="F:kinase activity"/>
    <property type="evidence" value="ECO:0007669"/>
    <property type="project" value="UniProtKB-KW"/>
</dbReference>
<evidence type="ECO:0000259" key="9">
    <source>
        <dbReference type="Pfam" id="PF07568"/>
    </source>
</evidence>
<evidence type="ECO:0000313" key="10">
    <source>
        <dbReference type="EMBL" id="MFC3812833.1"/>
    </source>
</evidence>
<dbReference type="InterPro" id="IPR036890">
    <property type="entry name" value="HATPase_C_sf"/>
</dbReference>
<accession>A0ABV7Z3S7</accession>
<dbReference type="Pfam" id="PF07568">
    <property type="entry name" value="HisKA_2"/>
    <property type="match status" value="1"/>
</dbReference>
<dbReference type="PANTHER" id="PTHR41523">
    <property type="entry name" value="TWO-COMPONENT SYSTEM SENSOR PROTEIN"/>
    <property type="match status" value="1"/>
</dbReference>
<keyword evidence="11" id="KW-1185">Reference proteome</keyword>
<reference evidence="11" key="1">
    <citation type="journal article" date="2019" name="Int. J. Syst. Evol. Microbiol.">
        <title>The Global Catalogue of Microorganisms (GCM) 10K type strain sequencing project: providing services to taxonomists for standard genome sequencing and annotation.</title>
        <authorList>
            <consortium name="The Broad Institute Genomics Platform"/>
            <consortium name="The Broad Institute Genome Sequencing Center for Infectious Disease"/>
            <person name="Wu L."/>
            <person name="Ma J."/>
        </authorList>
    </citation>
    <scope>NUCLEOTIDE SEQUENCE [LARGE SCALE GENOMIC DNA]</scope>
    <source>
        <strain evidence="11">CECT 7956</strain>
    </source>
</reference>
<dbReference type="RefSeq" id="WP_379839739.1">
    <property type="nucleotide sequence ID" value="NZ_JBHRYQ010000001.1"/>
</dbReference>
<feature type="transmembrane region" description="Helical" evidence="8">
    <location>
        <begin position="302"/>
        <end position="324"/>
    </location>
</feature>
<evidence type="ECO:0000313" key="11">
    <source>
        <dbReference type="Proteomes" id="UP001595616"/>
    </source>
</evidence>
<dbReference type="PANTHER" id="PTHR41523:SF8">
    <property type="entry name" value="ETHYLENE RESPONSE SENSOR PROTEIN"/>
    <property type="match status" value="1"/>
</dbReference>
<keyword evidence="3" id="KW-0597">Phosphoprotein</keyword>
<keyword evidence="8" id="KW-0472">Membrane</keyword>
<evidence type="ECO:0000256" key="4">
    <source>
        <dbReference type="ARBA" id="ARBA00022679"/>
    </source>
</evidence>
<keyword evidence="8" id="KW-1133">Transmembrane helix</keyword>
<dbReference type="SUPFAM" id="SSF55874">
    <property type="entry name" value="ATPase domain of HSP90 chaperone/DNA topoisomerase II/histidine kinase"/>
    <property type="match status" value="1"/>
</dbReference>
<protein>
    <recommendedName>
        <fullName evidence="2">histidine kinase</fullName>
        <ecNumber evidence="2">2.7.13.3</ecNumber>
    </recommendedName>
</protein>
<dbReference type="InterPro" id="IPR011495">
    <property type="entry name" value="Sig_transdc_His_kin_sub2_dim/P"/>
</dbReference>
<feature type="domain" description="Signal transduction histidine kinase subgroup 2 dimerisation and phosphoacceptor" evidence="9">
    <location>
        <begin position="341"/>
        <end position="415"/>
    </location>
</feature>
<sequence length="529" mass="60467">MLIKAIIPTYAQTNAPILNEEAESYATISRDTALLAEKFYQNGKKVQPVDLIEAAKWFNKSLRLLESKKPTYALGRLYVRLGGISQVLGLKNEKEEYFEKARIVILASKSKKAYRQFRNLFEDPAYYIRTIDKQKIINYADAHELLIAAGGYEKWGNIEESRRYISKAIAYFGDQDSTVYLYTLSLLTGAEIEIKFKNFVKAKKLIKKAEAIYLKQFNNHNDLIHSYLKTNVSFYEGVGDFKTCLAFYRKLKAHEIDKLTADRKASISKLQIEYETEKKEAQLRKQQTDLTVKEAKLRLQRWLLILSAVVIIGVLIGAFNLFRLMKINKRISKKNALLLVEQNHRVKNNLQFISSMLNVQKDLQKDGTNKSEIEGIQLRIESMAILQRTLYSGQKFLHTNLASFVEDIVSNVLDSCQADDTETSFELSDILISPDQALSIGLIITELTMNSCKYAFGNAITISSQLQEDKLIIKYTDSSIGIPQDIFSSANKRGFGYEMILMQIEQLNGNIELINDNTILFSFFKSKTL</sequence>
<organism evidence="10 11">
    <name type="scientific">Lacihabitans lacunae</name>
    <dbReference type="NCBI Taxonomy" id="1028214"/>
    <lineage>
        <taxon>Bacteria</taxon>
        <taxon>Pseudomonadati</taxon>
        <taxon>Bacteroidota</taxon>
        <taxon>Cytophagia</taxon>
        <taxon>Cytophagales</taxon>
        <taxon>Leadbetterellaceae</taxon>
        <taxon>Lacihabitans</taxon>
    </lineage>
</organism>
<dbReference type="Gene3D" id="3.30.565.10">
    <property type="entry name" value="Histidine kinase-like ATPase, C-terminal domain"/>
    <property type="match status" value="1"/>
</dbReference>
<keyword evidence="4" id="KW-0808">Transferase</keyword>
<keyword evidence="7" id="KW-0067">ATP-binding</keyword>
<keyword evidence="5" id="KW-0547">Nucleotide-binding</keyword>
<keyword evidence="6 10" id="KW-0418">Kinase</keyword>
<evidence type="ECO:0000256" key="6">
    <source>
        <dbReference type="ARBA" id="ARBA00022777"/>
    </source>
</evidence>
<name>A0ABV7Z3S7_9BACT</name>
<evidence type="ECO:0000256" key="5">
    <source>
        <dbReference type="ARBA" id="ARBA00022741"/>
    </source>
</evidence>
<keyword evidence="8" id="KW-0812">Transmembrane</keyword>
<gene>
    <name evidence="10" type="ORF">ACFOOI_19370</name>
</gene>
<evidence type="ECO:0000256" key="1">
    <source>
        <dbReference type="ARBA" id="ARBA00000085"/>
    </source>
</evidence>
<comment type="catalytic activity">
    <reaction evidence="1">
        <text>ATP + protein L-histidine = ADP + protein N-phospho-L-histidine.</text>
        <dbReference type="EC" id="2.7.13.3"/>
    </reaction>
</comment>
<comment type="caution">
    <text evidence="10">The sequence shown here is derived from an EMBL/GenBank/DDBJ whole genome shotgun (WGS) entry which is preliminary data.</text>
</comment>
<evidence type="ECO:0000256" key="8">
    <source>
        <dbReference type="SAM" id="Phobius"/>
    </source>
</evidence>
<dbReference type="EC" id="2.7.13.3" evidence="2"/>
<dbReference type="EMBL" id="JBHRYQ010000001">
    <property type="protein sequence ID" value="MFC3812833.1"/>
    <property type="molecule type" value="Genomic_DNA"/>
</dbReference>